<dbReference type="VEuPathDB" id="FungiDB:SDRG_00387"/>
<evidence type="ECO:0000313" key="6">
    <source>
        <dbReference type="EMBL" id="EQC42659.1"/>
    </source>
</evidence>
<dbReference type="AlphaFoldDB" id="T0QWP9"/>
<dbReference type="GO" id="GO:0005634">
    <property type="term" value="C:nucleus"/>
    <property type="evidence" value="ECO:0007669"/>
    <property type="project" value="UniProtKB-SubCell"/>
</dbReference>
<dbReference type="EMBL" id="JH767132">
    <property type="protein sequence ID" value="EQC42659.1"/>
    <property type="molecule type" value="Genomic_DNA"/>
</dbReference>
<sequence>MADPKPRLNPMELKRQRLAKRLKAEPLVPTPTAEKPLPTTTPEKPLPAAAVADSPAMDIEARMKSIYAKTRIEPSALRNTLGVQYPTTLETRDELPWDWTLKTKLSCMTSFPFPPRVRAAGAARSFERFHNGANSDENMRPDERWYAGLHQYVHPASGLPNQAEGGHDDDFVSQRLRDWQDAFRSLYYAFHHTPTHRSFYLVTPQFVVCFYRQVPSRDTTTNSFRASYALPPAPSPVASSSPQGVRHGIAAVISHSTSSFRRELVANGIVFSTPFSRTDGHAQVQGDAALLKELHALSKVDAELKRATFTSPTPSSSRASQSSTNGKAMRGADSLLLFHDPDNVHGLYDFLLNQQPTGALDVPTIYAAMPFQHASAVPLKVTSRGSVKSAQSPTERYKIEVDGVLLPETHRRLTLAIAAAAGSDGTVDVHHETFPASSRLNVCGFDLDVQNLAIWLETHGDEIELTKRHLQSVHYAPDTGFTCNVQKS</sequence>
<evidence type="ECO:0000313" key="7">
    <source>
        <dbReference type="Proteomes" id="UP000030762"/>
    </source>
</evidence>
<accession>T0QWP9</accession>
<evidence type="ECO:0000256" key="2">
    <source>
        <dbReference type="ARBA" id="ARBA00022473"/>
    </source>
</evidence>
<comment type="similarity">
    <text evidence="4">Belongs to the DONSON family.</text>
</comment>
<gene>
    <name evidence="6" type="ORF">SDRG_00387</name>
</gene>
<proteinExistence type="inferred from homology"/>
<dbReference type="PANTHER" id="PTHR12972">
    <property type="entry name" value="DOWNSTREAM NEIGHBOR OF SON"/>
    <property type="match status" value="1"/>
</dbReference>
<feature type="compositionally biased region" description="Low complexity" evidence="5">
    <location>
        <begin position="30"/>
        <end position="49"/>
    </location>
</feature>
<evidence type="ECO:0000256" key="4">
    <source>
        <dbReference type="ARBA" id="ARBA00025806"/>
    </source>
</evidence>
<feature type="compositionally biased region" description="Low complexity" evidence="5">
    <location>
        <begin position="307"/>
        <end position="324"/>
    </location>
</feature>
<evidence type="ECO:0000256" key="5">
    <source>
        <dbReference type="SAM" id="MobiDB-lite"/>
    </source>
</evidence>
<dbReference type="STRING" id="1156394.T0QWP9"/>
<reference evidence="6 7" key="1">
    <citation type="submission" date="2012-04" db="EMBL/GenBank/DDBJ databases">
        <title>The Genome Sequence of Saprolegnia declina VS20.</title>
        <authorList>
            <consortium name="The Broad Institute Genome Sequencing Platform"/>
            <person name="Russ C."/>
            <person name="Nusbaum C."/>
            <person name="Tyler B."/>
            <person name="van West P."/>
            <person name="Dieguez-Uribeondo J."/>
            <person name="de Bruijn I."/>
            <person name="Tripathy S."/>
            <person name="Jiang R."/>
            <person name="Young S.K."/>
            <person name="Zeng Q."/>
            <person name="Gargeya S."/>
            <person name="Fitzgerald M."/>
            <person name="Haas B."/>
            <person name="Abouelleil A."/>
            <person name="Alvarado L."/>
            <person name="Arachchi H.M."/>
            <person name="Berlin A."/>
            <person name="Chapman S.B."/>
            <person name="Goldberg J."/>
            <person name="Griggs A."/>
            <person name="Gujja S."/>
            <person name="Hansen M."/>
            <person name="Howarth C."/>
            <person name="Imamovic A."/>
            <person name="Larimer J."/>
            <person name="McCowen C."/>
            <person name="Montmayeur A."/>
            <person name="Murphy C."/>
            <person name="Neiman D."/>
            <person name="Pearson M."/>
            <person name="Priest M."/>
            <person name="Roberts A."/>
            <person name="Saif S."/>
            <person name="Shea T."/>
            <person name="Sisk P."/>
            <person name="Sykes S."/>
            <person name="Wortman J."/>
            <person name="Nusbaum C."/>
            <person name="Birren B."/>
        </authorList>
    </citation>
    <scope>NUCLEOTIDE SEQUENCE [LARGE SCALE GENOMIC DNA]</scope>
    <source>
        <strain evidence="6 7">VS20</strain>
    </source>
</reference>
<protein>
    <submittedName>
        <fullName evidence="6">Uncharacterized protein</fullName>
    </submittedName>
</protein>
<dbReference type="OrthoDB" id="534063at2759"/>
<keyword evidence="7" id="KW-1185">Reference proteome</keyword>
<dbReference type="GeneID" id="19941114"/>
<dbReference type="RefSeq" id="XP_008604082.1">
    <property type="nucleotide sequence ID" value="XM_008605860.1"/>
</dbReference>
<dbReference type="InParanoid" id="T0QWP9"/>
<keyword evidence="3" id="KW-0539">Nucleus</keyword>
<evidence type="ECO:0000256" key="3">
    <source>
        <dbReference type="ARBA" id="ARBA00023242"/>
    </source>
</evidence>
<evidence type="ECO:0000256" key="1">
    <source>
        <dbReference type="ARBA" id="ARBA00004123"/>
    </source>
</evidence>
<comment type="subcellular location">
    <subcellularLocation>
        <location evidence="1">Nucleus</location>
    </subcellularLocation>
</comment>
<name>T0QWP9_SAPDV</name>
<dbReference type="Proteomes" id="UP000030762">
    <property type="component" value="Unassembled WGS sequence"/>
</dbReference>
<dbReference type="GO" id="GO:0033260">
    <property type="term" value="P:nuclear DNA replication"/>
    <property type="evidence" value="ECO:0007669"/>
    <property type="project" value="TreeGrafter"/>
</dbReference>
<feature type="region of interest" description="Disordered" evidence="5">
    <location>
        <begin position="307"/>
        <end position="327"/>
    </location>
</feature>
<feature type="region of interest" description="Disordered" evidence="5">
    <location>
        <begin position="1"/>
        <end position="49"/>
    </location>
</feature>
<organism evidence="6 7">
    <name type="scientific">Saprolegnia diclina (strain VS20)</name>
    <dbReference type="NCBI Taxonomy" id="1156394"/>
    <lineage>
        <taxon>Eukaryota</taxon>
        <taxon>Sar</taxon>
        <taxon>Stramenopiles</taxon>
        <taxon>Oomycota</taxon>
        <taxon>Saprolegniomycetes</taxon>
        <taxon>Saprolegniales</taxon>
        <taxon>Saprolegniaceae</taxon>
        <taxon>Saprolegnia</taxon>
    </lineage>
</organism>
<dbReference type="eggNOG" id="ENOG502S4NF">
    <property type="taxonomic scope" value="Eukaryota"/>
</dbReference>
<dbReference type="InterPro" id="IPR024861">
    <property type="entry name" value="Donson"/>
</dbReference>
<dbReference type="PANTHER" id="PTHR12972:SF0">
    <property type="entry name" value="PROTEIN DOWNSTREAM NEIGHBOR OF SON"/>
    <property type="match status" value="1"/>
</dbReference>
<keyword evidence="2" id="KW-0217">Developmental protein</keyword>